<keyword evidence="4" id="KW-1185">Reference proteome</keyword>
<reference evidence="5" key="1">
    <citation type="submission" date="2025-08" db="UniProtKB">
        <authorList>
            <consortium name="RefSeq"/>
        </authorList>
    </citation>
    <scope>IDENTIFICATION</scope>
    <source>
        <strain evidence="5">Airmid</strain>
    </source>
</reference>
<dbReference type="OrthoDB" id="6515284at2759"/>
<feature type="domain" description="Helitron helicase-like" evidence="3">
    <location>
        <begin position="203"/>
        <end position="363"/>
    </location>
</feature>
<keyword evidence="1" id="KW-0067">ATP-binding</keyword>
<dbReference type="GO" id="GO:0006310">
    <property type="term" value="P:DNA recombination"/>
    <property type="evidence" value="ECO:0007669"/>
    <property type="project" value="UniProtKB-KW"/>
</dbReference>
<dbReference type="GO" id="GO:0016787">
    <property type="term" value="F:hydrolase activity"/>
    <property type="evidence" value="ECO:0007669"/>
    <property type="project" value="UniProtKB-KW"/>
</dbReference>
<dbReference type="GO" id="GO:0006281">
    <property type="term" value="P:DNA repair"/>
    <property type="evidence" value="ECO:0007669"/>
    <property type="project" value="UniProtKB-KW"/>
</dbReference>
<evidence type="ECO:0000313" key="4">
    <source>
        <dbReference type="Proteomes" id="UP000515146"/>
    </source>
</evidence>
<dbReference type="InterPro" id="IPR010285">
    <property type="entry name" value="DNA_helicase_pif1-like_DEAD"/>
</dbReference>
<dbReference type="Proteomes" id="UP000515146">
    <property type="component" value="Unplaced"/>
</dbReference>
<keyword evidence="1" id="KW-0234">DNA repair</keyword>
<comment type="similarity">
    <text evidence="1">Belongs to the helicase family.</text>
</comment>
<gene>
    <name evidence="5" type="primary">LOC113791226</name>
</gene>
<dbReference type="Pfam" id="PF14214">
    <property type="entry name" value="Helitron_like_N"/>
    <property type="match status" value="1"/>
</dbReference>
<keyword evidence="1" id="KW-0547">Nucleotide-binding</keyword>
<evidence type="ECO:0000259" key="3">
    <source>
        <dbReference type="Pfam" id="PF14214"/>
    </source>
</evidence>
<evidence type="ECO:0000313" key="5">
    <source>
        <dbReference type="RefSeq" id="XP_027196773.1"/>
    </source>
</evidence>
<accession>A0A6P6XUZ3</accession>
<dbReference type="AlphaFoldDB" id="A0A6P6XUZ3"/>
<evidence type="ECO:0000259" key="2">
    <source>
        <dbReference type="Pfam" id="PF05970"/>
    </source>
</evidence>
<keyword evidence="1" id="KW-0227">DNA damage</keyword>
<dbReference type="InterPro" id="IPR025476">
    <property type="entry name" value="Helitron_helicase-like"/>
</dbReference>
<comment type="catalytic activity">
    <reaction evidence="1">
        <text>ATP + H2O = ADP + phosphate + H(+)</text>
        <dbReference type="Rhea" id="RHEA:13065"/>
        <dbReference type="ChEBI" id="CHEBI:15377"/>
        <dbReference type="ChEBI" id="CHEBI:15378"/>
        <dbReference type="ChEBI" id="CHEBI:30616"/>
        <dbReference type="ChEBI" id="CHEBI:43474"/>
        <dbReference type="ChEBI" id="CHEBI:456216"/>
        <dbReference type="EC" id="5.6.2.3"/>
    </reaction>
</comment>
<keyword evidence="1" id="KW-0378">Hydrolase</keyword>
<dbReference type="Gene3D" id="3.40.50.300">
    <property type="entry name" value="P-loop containing nucleotide triphosphate hydrolases"/>
    <property type="match status" value="1"/>
</dbReference>
<protein>
    <recommendedName>
        <fullName evidence="1">ATP-dependent DNA helicase</fullName>
        <ecNumber evidence="1">5.6.2.3</ecNumber>
    </recommendedName>
</protein>
<organism evidence="4 5">
    <name type="scientific">Dermatophagoides pteronyssinus</name>
    <name type="common">European house dust mite</name>
    <dbReference type="NCBI Taxonomy" id="6956"/>
    <lineage>
        <taxon>Eukaryota</taxon>
        <taxon>Metazoa</taxon>
        <taxon>Ecdysozoa</taxon>
        <taxon>Arthropoda</taxon>
        <taxon>Chelicerata</taxon>
        <taxon>Arachnida</taxon>
        <taxon>Acari</taxon>
        <taxon>Acariformes</taxon>
        <taxon>Sarcoptiformes</taxon>
        <taxon>Astigmata</taxon>
        <taxon>Psoroptidia</taxon>
        <taxon>Analgoidea</taxon>
        <taxon>Pyroglyphidae</taxon>
        <taxon>Dermatophagoidinae</taxon>
        <taxon>Dermatophagoides</taxon>
    </lineage>
</organism>
<dbReference type="GO" id="GO:0043139">
    <property type="term" value="F:5'-3' DNA helicase activity"/>
    <property type="evidence" value="ECO:0007669"/>
    <property type="project" value="UniProtKB-EC"/>
</dbReference>
<dbReference type="RefSeq" id="XP_027196773.1">
    <property type="nucleotide sequence ID" value="XM_027340972.1"/>
</dbReference>
<dbReference type="PANTHER" id="PTHR10492">
    <property type="match status" value="1"/>
</dbReference>
<dbReference type="PANTHER" id="PTHR10492:SF57">
    <property type="entry name" value="ATP-DEPENDENT DNA HELICASE"/>
    <property type="match status" value="1"/>
</dbReference>
<keyword evidence="1" id="KW-0233">DNA recombination</keyword>
<proteinExistence type="inferred from homology"/>
<keyword evidence="1" id="KW-0347">Helicase</keyword>
<dbReference type="OMA" id="DKMSRPV"/>
<evidence type="ECO:0000256" key="1">
    <source>
        <dbReference type="RuleBase" id="RU363044"/>
    </source>
</evidence>
<dbReference type="Pfam" id="PF05970">
    <property type="entry name" value="PIF1"/>
    <property type="match status" value="1"/>
</dbReference>
<dbReference type="InParanoid" id="A0A6P6XUZ3"/>
<feature type="domain" description="DNA helicase Pif1-like DEAD-box helicase" evidence="2">
    <location>
        <begin position="806"/>
        <end position="917"/>
    </location>
</feature>
<dbReference type="EC" id="5.6.2.3" evidence="1"/>
<dbReference type="KEGG" id="dpte:113791226"/>
<dbReference type="SUPFAM" id="SSF52540">
    <property type="entry name" value="P-loop containing nucleoside triphosphate hydrolases"/>
    <property type="match status" value="1"/>
</dbReference>
<name>A0A6P6XUZ3_DERPT</name>
<comment type="cofactor">
    <cofactor evidence="1">
        <name>Mg(2+)</name>
        <dbReference type="ChEBI" id="CHEBI:18420"/>
    </cofactor>
</comment>
<dbReference type="InterPro" id="IPR027417">
    <property type="entry name" value="P-loop_NTPase"/>
</dbReference>
<dbReference type="GO" id="GO:0000723">
    <property type="term" value="P:telomere maintenance"/>
    <property type="evidence" value="ECO:0007669"/>
    <property type="project" value="InterPro"/>
</dbReference>
<dbReference type="GO" id="GO:0005524">
    <property type="term" value="F:ATP binding"/>
    <property type="evidence" value="ECO:0007669"/>
    <property type="project" value="UniProtKB-KW"/>
</dbReference>
<sequence>MGANFAKLPPGGPFCFRIQGQIYHRTGTLYPEEGEERQYAQLYVLDPAEATEERLNHPANAGCDPDLMRRIAVIMQEVNEFVKSYRMLHEIVEESGFDDTIIMAIKNDRQADPRRYNEPRVSEVAIVFNNSDGEPPFNRDILIHPRYNPHYPNASKLKRITILDPNLDALTYPLLFPSGEQGWGVDLQRQGGNRRTRMSQMEYYKHRLSVRAEFNPILHAGKLTQQYIVDSYVKMEANRLNYLRTNQPKLRVDQYSGFVDHIHGDVDEANGQPGKSVLLPSTFEGSPRNYQQRYQDAMAIVTKFGKPDFFVTMTCNPKWPEIVNNIESWERPEDRPDIVSRIFNLKKNALLKDLEEGLFGKVAPESKLTSEFDIDKFVSAEIPSVEYPILRERVLKHMVHGPCGIENNRSPCMENNKCTKKFPKQFQETTIGNVNGYPLYRRQEGSNADVNGKMINNQWIVPHNPYLLLKYNCHINVEVCASIKSVKYLFKYVYKGHDAAQVNVSQRDEILDFVDGRYVSAPEAVWRLFGFPMHRQSHSVLRLDVHLENQNSVYFDPETVQRDPVAALENADRKVSTLQAWFNLNESDPEARTLHYWEIPDKYWFDKNKLDANNKKLPYQWVKRVRNTHNTIGRMYNVSISDSERYYLRILLLHVKGATKFSDLLTVDGIQCETFRESARLRGYLIDDRIWEMTLEDAIVFQMPFHLRQLFAYICLFCSPTEPEKLWNKFSKEFMEDICHKRHPETEECLYCEQYALKDVQNVFLTHGKPWSHIKLPFPSTDFGSNETEYDLQQETDIGRQMQSTLNDQQREAFDAIMKAVNDNSISEKCFFLDGPGGTGKTYLYNTLMHVIRGNGGVVLPVATTGVAANLLIGGKTMHSQYGLPIELNESSVSRITAKSDAGKEIITAKLLLIDEKNGNNLPLPPPTPLSTINQTTTIRLVTVLNSSIEEKTTTPINKSI</sequence>